<dbReference type="GO" id="GO:0005634">
    <property type="term" value="C:nucleus"/>
    <property type="evidence" value="ECO:0007669"/>
    <property type="project" value="TreeGrafter"/>
</dbReference>
<feature type="binding site" evidence="10">
    <location>
        <position position="203"/>
    </location>
    <ligand>
        <name>NAD(+)</name>
        <dbReference type="ChEBI" id="CHEBI:57540"/>
    </ligand>
</feature>
<evidence type="ECO:0000256" key="3">
    <source>
        <dbReference type="ARBA" id="ARBA00012954"/>
    </source>
</evidence>
<sequence length="466" mass="50080">MSSTSTVPSRVNGQAGPQNPALVVRGSDNLGELKVKKICCIGAGYVGGPTCAVIANKNPSIAVTVVDLNANRIAAWQSDNLPIYEPNLFETVTVPRDGIKGSREPNLFFTTDVDKAIADADIIFLSVNTPTKVAGQGAGLALDIGYLEAATRTIARCATSDKIIVEKSTVPCRTAESLRDILAANGKPGVRFDVLSNPEFLAEGTTISDLLYPDRILIGSLMDVHGQRAAAALASVYAAWVPRARIITMNLWSSELSKISANALLAQRISSINALSAVCEATGANVSEIAYAVGLDKRIGPHMLKSSVGFGGSCFKKDVLGLVYLSESLHLPEVAAYWKAVVDINEWQKDRFTRRVISSLYNTLMNKRIAVFGFAYKKNTGDTRESAAISVVNHLVAERAKSFVARRMRADCQINHAESNPANANHVHRQKPARSAKTKKNMHVAKTSRNPTLKHNLPSAVMVAAT</sequence>
<dbReference type="AlphaFoldDB" id="A0A5N6KQ65"/>
<evidence type="ECO:0000313" key="16">
    <source>
        <dbReference type="Proteomes" id="UP000327013"/>
    </source>
</evidence>
<dbReference type="FunFam" id="3.40.50.720:FF:000032">
    <property type="entry name" value="UDP-glucose 6-dehydrogenase"/>
    <property type="match status" value="1"/>
</dbReference>
<gene>
    <name evidence="15" type="ORF">FH972_021605</name>
</gene>
<feature type="binding site" evidence="9">
    <location>
        <position position="311"/>
    </location>
    <ligand>
        <name>substrate</name>
    </ligand>
</feature>
<feature type="region of interest" description="Disordered" evidence="11">
    <location>
        <begin position="418"/>
        <end position="459"/>
    </location>
</feature>
<proteinExistence type="inferred from homology"/>
<evidence type="ECO:0000259" key="14">
    <source>
        <dbReference type="Pfam" id="PF03721"/>
    </source>
</evidence>
<dbReference type="FunFam" id="1.20.5.100:FF:000001">
    <property type="entry name" value="UDP-glucose 6-dehydrogenase"/>
    <property type="match status" value="1"/>
</dbReference>
<evidence type="ECO:0000313" key="15">
    <source>
        <dbReference type="EMBL" id="KAB8337304.1"/>
    </source>
</evidence>
<comment type="catalytic activity">
    <reaction evidence="6 7">
        <text>UDP-alpha-D-glucose + 2 NAD(+) + H2O = UDP-alpha-D-glucuronate + 2 NADH + 3 H(+)</text>
        <dbReference type="Rhea" id="RHEA:23596"/>
        <dbReference type="ChEBI" id="CHEBI:15377"/>
        <dbReference type="ChEBI" id="CHEBI:15378"/>
        <dbReference type="ChEBI" id="CHEBI:57540"/>
        <dbReference type="ChEBI" id="CHEBI:57945"/>
        <dbReference type="ChEBI" id="CHEBI:58052"/>
        <dbReference type="ChEBI" id="CHEBI:58885"/>
        <dbReference type="EC" id="1.1.1.22"/>
    </reaction>
</comment>
<dbReference type="InterPro" id="IPR028356">
    <property type="entry name" value="UDPglc_DH_euk"/>
</dbReference>
<evidence type="ECO:0000256" key="2">
    <source>
        <dbReference type="ARBA" id="ARBA00006601"/>
    </source>
</evidence>
<dbReference type="EMBL" id="VIBQ01000009">
    <property type="protein sequence ID" value="KAB8337304.1"/>
    <property type="molecule type" value="Genomic_DNA"/>
</dbReference>
<evidence type="ECO:0000259" key="13">
    <source>
        <dbReference type="Pfam" id="PF03720"/>
    </source>
</evidence>
<keyword evidence="16" id="KW-1185">Reference proteome</keyword>
<accession>A0A5N6KQ65</accession>
<evidence type="ECO:0000256" key="6">
    <source>
        <dbReference type="ARBA" id="ARBA00047473"/>
    </source>
</evidence>
<comment type="similarity">
    <text evidence="2 7">Belongs to the UDP-glucose/GDP-mannose dehydrogenase family.</text>
</comment>
<evidence type="ECO:0000259" key="12">
    <source>
        <dbReference type="Pfam" id="PF00984"/>
    </source>
</evidence>
<dbReference type="InterPro" id="IPR001732">
    <property type="entry name" value="UDP-Glc/GDP-Man_DH_N"/>
</dbReference>
<evidence type="ECO:0000256" key="5">
    <source>
        <dbReference type="ARBA" id="ARBA00023027"/>
    </source>
</evidence>
<evidence type="ECO:0000256" key="11">
    <source>
        <dbReference type="SAM" id="MobiDB-lite"/>
    </source>
</evidence>
<evidence type="ECO:0000256" key="10">
    <source>
        <dbReference type="PIRSR" id="PIRSR500134-3"/>
    </source>
</evidence>
<evidence type="ECO:0000256" key="8">
    <source>
        <dbReference type="PIRSR" id="PIRSR500134-1"/>
    </source>
</evidence>
<dbReference type="Pfam" id="PF00984">
    <property type="entry name" value="UDPG_MGDP_dh"/>
    <property type="match status" value="1"/>
</dbReference>
<dbReference type="OrthoDB" id="5059218at2759"/>
<dbReference type="GO" id="GO:0006024">
    <property type="term" value="P:glycosaminoglycan biosynthetic process"/>
    <property type="evidence" value="ECO:0007669"/>
    <property type="project" value="TreeGrafter"/>
</dbReference>
<evidence type="ECO:0000256" key="4">
    <source>
        <dbReference type="ARBA" id="ARBA00023002"/>
    </source>
</evidence>
<protein>
    <recommendedName>
        <fullName evidence="3 7">UDP-glucose 6-dehydrogenase</fullName>
        <ecNumber evidence="3 7">1.1.1.22</ecNumber>
    </recommendedName>
</protein>
<feature type="domain" description="UDP-glucose/GDP-mannose dehydrogenase N-terminal" evidence="14">
    <location>
        <begin position="36"/>
        <end position="223"/>
    </location>
</feature>
<dbReference type="GO" id="GO:0006065">
    <property type="term" value="P:UDP-glucuronate biosynthetic process"/>
    <property type="evidence" value="ECO:0007669"/>
    <property type="project" value="UniProtKB-UniPathway"/>
</dbReference>
<feature type="compositionally biased region" description="Polar residues" evidence="11">
    <location>
        <begin position="1"/>
        <end position="17"/>
    </location>
</feature>
<dbReference type="InterPro" id="IPR036220">
    <property type="entry name" value="UDP-Glc/GDP-Man_DH_C_sf"/>
</dbReference>
<dbReference type="Proteomes" id="UP000327013">
    <property type="component" value="Unassembled WGS sequence"/>
</dbReference>
<feature type="binding site" evidence="10">
    <location>
        <position position="129"/>
    </location>
    <ligand>
        <name>NAD(+)</name>
        <dbReference type="ChEBI" id="CHEBI:57540"/>
    </ligand>
</feature>
<feature type="binding site" evidence="10">
    <location>
        <position position="72"/>
    </location>
    <ligand>
        <name>NAD(+)</name>
        <dbReference type="ChEBI" id="CHEBI:57540"/>
    </ligand>
</feature>
<dbReference type="SUPFAM" id="SSF52413">
    <property type="entry name" value="UDP-glucose/GDP-mannose dehydrogenase C-terminal domain"/>
    <property type="match status" value="1"/>
</dbReference>
<feature type="domain" description="UDP-glucose/GDP-mannose dehydrogenase dimerisation" evidence="12">
    <location>
        <begin position="252"/>
        <end position="346"/>
    </location>
</feature>
<reference evidence="15 16" key="1">
    <citation type="submission" date="2019-06" db="EMBL/GenBank/DDBJ databases">
        <title>A chromosomal-level reference genome of Carpinus fangiana (Coryloideae, Betulaceae).</title>
        <authorList>
            <person name="Yang X."/>
            <person name="Wang Z."/>
            <person name="Zhang L."/>
            <person name="Hao G."/>
            <person name="Liu J."/>
            <person name="Yang Y."/>
        </authorList>
    </citation>
    <scope>NUCLEOTIDE SEQUENCE [LARGE SCALE GENOMIC DNA]</scope>
    <source>
        <strain evidence="15">Cfa_2016G</strain>
        <tissue evidence="15">Leaf</tissue>
    </source>
</reference>
<feature type="binding site" evidence="10">
    <location>
        <position position="317"/>
    </location>
    <ligand>
        <name>NAD(+)</name>
        <dbReference type="ChEBI" id="CHEBI:57540"/>
    </ligand>
</feature>
<dbReference type="PANTHER" id="PTHR11374:SF3">
    <property type="entry name" value="UDP-GLUCOSE 6-DEHYDROGENASE"/>
    <property type="match status" value="1"/>
</dbReference>
<dbReference type="GO" id="GO:0000271">
    <property type="term" value="P:polysaccharide biosynthetic process"/>
    <property type="evidence" value="ECO:0007669"/>
    <property type="project" value="InterPro"/>
</dbReference>
<evidence type="ECO:0000256" key="1">
    <source>
        <dbReference type="ARBA" id="ARBA00004701"/>
    </source>
</evidence>
<dbReference type="PIRSF" id="PIRSF500134">
    <property type="entry name" value="UDPglc_DH_bac"/>
    <property type="match status" value="1"/>
</dbReference>
<feature type="binding site" evidence="10">
    <location>
        <position position="169"/>
    </location>
    <ligand>
        <name>NAD(+)</name>
        <dbReference type="ChEBI" id="CHEBI:57540"/>
    </ligand>
</feature>
<feature type="region of interest" description="Disordered" evidence="11">
    <location>
        <begin position="1"/>
        <end position="20"/>
    </location>
</feature>
<dbReference type="SUPFAM" id="SSF48179">
    <property type="entry name" value="6-phosphogluconate dehydrogenase C-terminal domain-like"/>
    <property type="match status" value="1"/>
</dbReference>
<organism evidence="15 16">
    <name type="scientific">Carpinus fangiana</name>
    <dbReference type="NCBI Taxonomy" id="176857"/>
    <lineage>
        <taxon>Eukaryota</taxon>
        <taxon>Viridiplantae</taxon>
        <taxon>Streptophyta</taxon>
        <taxon>Embryophyta</taxon>
        <taxon>Tracheophyta</taxon>
        <taxon>Spermatophyta</taxon>
        <taxon>Magnoliopsida</taxon>
        <taxon>eudicotyledons</taxon>
        <taxon>Gunneridae</taxon>
        <taxon>Pentapetalae</taxon>
        <taxon>rosids</taxon>
        <taxon>fabids</taxon>
        <taxon>Fagales</taxon>
        <taxon>Betulaceae</taxon>
        <taxon>Carpinus</taxon>
    </lineage>
</organism>
<dbReference type="GO" id="GO:0051287">
    <property type="term" value="F:NAD binding"/>
    <property type="evidence" value="ECO:0007669"/>
    <property type="project" value="InterPro"/>
</dbReference>
<dbReference type="Pfam" id="PF03721">
    <property type="entry name" value="UDPG_MGDP_dh_N"/>
    <property type="match status" value="1"/>
</dbReference>
<dbReference type="InterPro" id="IPR036291">
    <property type="entry name" value="NAD(P)-bd_dom_sf"/>
</dbReference>
<dbReference type="Pfam" id="PF03720">
    <property type="entry name" value="UDPG_MGDP_dh_C"/>
    <property type="match status" value="1"/>
</dbReference>
<feature type="compositionally biased region" description="Basic residues" evidence="11">
    <location>
        <begin position="426"/>
        <end position="443"/>
    </location>
</feature>
<dbReference type="NCBIfam" id="TIGR03026">
    <property type="entry name" value="NDP-sugDHase"/>
    <property type="match status" value="1"/>
</dbReference>
<dbReference type="InterPro" id="IPR017476">
    <property type="entry name" value="UDP-Glc/GDP-Man"/>
</dbReference>
<comment type="caution">
    <text evidence="15">The sequence shown here is derived from an EMBL/GenBank/DDBJ whole genome shotgun (WGS) entry which is preliminary data.</text>
</comment>
<dbReference type="UniPathway" id="UPA00038">
    <property type="reaction ID" value="UER00491"/>
</dbReference>
<dbReference type="InterPro" id="IPR014026">
    <property type="entry name" value="UDP-Glc/GDP-Man_DH_dimer"/>
</dbReference>
<dbReference type="Gene3D" id="1.20.5.100">
    <property type="entry name" value="Cytochrome c1, transmembrane anchor, C-terminal"/>
    <property type="match status" value="1"/>
</dbReference>
<comment type="pathway">
    <text evidence="1">Nucleotide-sugar biosynthesis; UDP-alpha-D-glucuronate biosynthesis; UDP-alpha-D-glucuronate from UDP-alpha-D-glucose: step 1/1.</text>
</comment>
<feature type="binding site" evidence="9">
    <location>
        <position position="377"/>
    </location>
    <ligand>
        <name>substrate</name>
    </ligand>
</feature>
<keyword evidence="4 7" id="KW-0560">Oxidoreductase</keyword>
<feature type="binding site" evidence="9">
    <location>
        <position position="258"/>
    </location>
    <ligand>
        <name>substrate</name>
    </ligand>
</feature>
<name>A0A5N6KQ65_9ROSI</name>
<dbReference type="Gene3D" id="3.40.50.720">
    <property type="entry name" value="NAD(P)-binding Rossmann-like Domain"/>
    <property type="match status" value="2"/>
</dbReference>
<dbReference type="GO" id="GO:0003979">
    <property type="term" value="F:UDP-glucose 6-dehydrogenase activity"/>
    <property type="evidence" value="ECO:0007669"/>
    <property type="project" value="UniProtKB-EC"/>
</dbReference>
<feature type="domain" description="UDP-glucose/GDP-mannose dehydrogenase C-terminal" evidence="13">
    <location>
        <begin position="370"/>
        <end position="402"/>
    </location>
</feature>
<dbReference type="SUPFAM" id="SSF51735">
    <property type="entry name" value="NAD(P)-binding Rossmann-fold domains"/>
    <property type="match status" value="1"/>
</dbReference>
<dbReference type="PANTHER" id="PTHR11374">
    <property type="entry name" value="UDP-GLUCOSE DEHYDROGENASE/UDP-MANNAC DEHYDROGENASE"/>
    <property type="match status" value="1"/>
</dbReference>
<feature type="binding site" evidence="10">
    <location>
        <position position="384"/>
    </location>
    <ligand>
        <name>NAD(+)</name>
        <dbReference type="ChEBI" id="CHEBI:57540"/>
    </ligand>
</feature>
<dbReference type="PIRSF" id="PIRSF000124">
    <property type="entry name" value="UDPglc_GDPman_dh"/>
    <property type="match status" value="1"/>
</dbReference>
<keyword evidence="5 7" id="KW-0520">NAD</keyword>
<dbReference type="InterPro" id="IPR008927">
    <property type="entry name" value="6-PGluconate_DH-like_C_sf"/>
</dbReference>
<feature type="binding site" evidence="10">
    <location>
        <position position="67"/>
    </location>
    <ligand>
        <name>NAD(+)</name>
        <dbReference type="ChEBI" id="CHEBI:57540"/>
    </ligand>
</feature>
<dbReference type="InterPro" id="IPR028357">
    <property type="entry name" value="UDPglc_DH_bac"/>
</dbReference>
<dbReference type="EC" id="1.1.1.22" evidence="3 7"/>
<evidence type="ECO:0000256" key="7">
    <source>
        <dbReference type="PIRNR" id="PIRNR000124"/>
    </source>
</evidence>
<dbReference type="InterPro" id="IPR014027">
    <property type="entry name" value="UDP-Glc/GDP-Man_DH_C"/>
</dbReference>
<evidence type="ECO:0000256" key="9">
    <source>
        <dbReference type="PIRSR" id="PIRSR500134-2"/>
    </source>
</evidence>
<feature type="binding site" evidence="9">
    <location>
        <begin position="200"/>
        <end position="203"/>
    </location>
    <ligand>
        <name>substrate</name>
    </ligand>
</feature>
<feature type="active site" description="Nucleophile" evidence="8">
    <location>
        <position position="314"/>
    </location>
</feature>